<name>A0A9P7RVU4_9AGAR</name>
<keyword evidence="2" id="KW-1185">Reference proteome</keyword>
<dbReference type="GeneID" id="66080824"/>
<dbReference type="KEGG" id="more:E1B28_011749"/>
<accession>A0A9P7RVU4</accession>
<sequence>MSSTPSLILCGELVPVAHIEGRLGLVGEYYVKLLRRSLGCSRNELWMDFRKGRFCRGPVGPRCRYSYDDPNTKNITVPLDLEFLEEEVIIRYLLGKQDDRELFYVLSYTGRSELLKDRPTTNYSPHVLSDSTGSMISFCQNLLWWSWKGCLDDRQLMPDGATRLRLTNNRRYVEVSPAGDPSTWLSQALSVFHSHNISLDEDLSTYQLIYPYIKLAGKVQKSKRKQRRRRLHAPIYLFLLPSPFSCRFGRRFYSWSLDPTGRIPLSLDMCKYLGLPYKLSSKILYFLTSWSTKTYKTIHNYQIARGFDPRTTDLAQTLRYQIHAIVPRENPFQEVEEGGVSSYTCTSREPLPGGRGKCPFRLFDLY</sequence>
<organism evidence="1 2">
    <name type="scientific">Marasmius oreades</name>
    <name type="common">fairy-ring Marasmius</name>
    <dbReference type="NCBI Taxonomy" id="181124"/>
    <lineage>
        <taxon>Eukaryota</taxon>
        <taxon>Fungi</taxon>
        <taxon>Dikarya</taxon>
        <taxon>Basidiomycota</taxon>
        <taxon>Agaricomycotina</taxon>
        <taxon>Agaricomycetes</taxon>
        <taxon>Agaricomycetidae</taxon>
        <taxon>Agaricales</taxon>
        <taxon>Marasmiineae</taxon>
        <taxon>Marasmiaceae</taxon>
        <taxon>Marasmius</taxon>
    </lineage>
</organism>
<dbReference type="RefSeq" id="XP_043006611.1">
    <property type="nucleotide sequence ID" value="XM_043160813.1"/>
</dbReference>
<dbReference type="OrthoDB" id="3028952at2759"/>
<proteinExistence type="predicted"/>
<evidence type="ECO:0000313" key="2">
    <source>
        <dbReference type="Proteomes" id="UP001049176"/>
    </source>
</evidence>
<dbReference type="Proteomes" id="UP001049176">
    <property type="component" value="Chromosome 7"/>
</dbReference>
<gene>
    <name evidence="1" type="ORF">E1B28_011749</name>
</gene>
<reference evidence="1" key="1">
    <citation type="journal article" date="2021" name="Genome Biol. Evol.">
        <title>The assembled and annotated genome of the fairy-ring fungus Marasmius oreades.</title>
        <authorList>
            <person name="Hiltunen M."/>
            <person name="Ament-Velasquez S.L."/>
            <person name="Johannesson H."/>
        </authorList>
    </citation>
    <scope>NUCLEOTIDE SEQUENCE</scope>
    <source>
        <strain evidence="1">03SP1</strain>
    </source>
</reference>
<dbReference type="EMBL" id="CM032187">
    <property type="protein sequence ID" value="KAG7090141.1"/>
    <property type="molecule type" value="Genomic_DNA"/>
</dbReference>
<comment type="caution">
    <text evidence="1">The sequence shown here is derived from an EMBL/GenBank/DDBJ whole genome shotgun (WGS) entry which is preliminary data.</text>
</comment>
<evidence type="ECO:0000313" key="1">
    <source>
        <dbReference type="EMBL" id="KAG7090141.1"/>
    </source>
</evidence>
<protein>
    <submittedName>
        <fullName evidence="1">Uncharacterized protein</fullName>
    </submittedName>
</protein>
<dbReference type="AlphaFoldDB" id="A0A9P7RVU4"/>